<feature type="compositionally biased region" description="Polar residues" evidence="1">
    <location>
        <begin position="479"/>
        <end position="489"/>
    </location>
</feature>
<evidence type="ECO:0000313" key="4">
    <source>
        <dbReference type="Proteomes" id="UP000283509"/>
    </source>
</evidence>
<feature type="transmembrane region" description="Helical" evidence="2">
    <location>
        <begin position="95"/>
        <end position="121"/>
    </location>
</feature>
<feature type="region of interest" description="Disordered" evidence="1">
    <location>
        <begin position="473"/>
        <end position="510"/>
    </location>
</feature>
<dbReference type="Proteomes" id="UP000283509">
    <property type="component" value="Unassembled WGS sequence"/>
</dbReference>
<reference evidence="3 4" key="2">
    <citation type="submission" date="2019-01" db="EMBL/GenBank/DDBJ databases">
        <title>The decoding of complex shrimp genome reveals the adaptation for benthos swimmer, frequently molting mechanism and breeding impact on genome.</title>
        <authorList>
            <person name="Sun Y."/>
            <person name="Gao Y."/>
            <person name="Yu Y."/>
        </authorList>
    </citation>
    <scope>NUCLEOTIDE SEQUENCE [LARGE SCALE GENOMIC DNA]</scope>
    <source>
        <tissue evidence="3">Muscle</tissue>
    </source>
</reference>
<gene>
    <name evidence="3" type="ORF">C7M84_014080</name>
</gene>
<protein>
    <submittedName>
        <fullName evidence="3">Uncharacterized protein</fullName>
    </submittedName>
</protein>
<dbReference type="EMBL" id="QCYY01002756">
    <property type="protein sequence ID" value="ROT67820.1"/>
    <property type="molecule type" value="Genomic_DNA"/>
</dbReference>
<keyword evidence="2" id="KW-1133">Transmembrane helix</keyword>
<keyword evidence="2" id="KW-0812">Transmembrane</keyword>
<feature type="transmembrane region" description="Helical" evidence="2">
    <location>
        <begin position="155"/>
        <end position="176"/>
    </location>
</feature>
<accession>A0A423SUF4</accession>
<feature type="transmembrane region" description="Helical" evidence="2">
    <location>
        <begin position="38"/>
        <end position="60"/>
    </location>
</feature>
<comment type="caution">
    <text evidence="3">The sequence shown here is derived from an EMBL/GenBank/DDBJ whole genome shotgun (WGS) entry which is preliminary data.</text>
</comment>
<evidence type="ECO:0000256" key="2">
    <source>
        <dbReference type="SAM" id="Phobius"/>
    </source>
</evidence>
<organism evidence="3 4">
    <name type="scientific">Penaeus vannamei</name>
    <name type="common">Whiteleg shrimp</name>
    <name type="synonym">Litopenaeus vannamei</name>
    <dbReference type="NCBI Taxonomy" id="6689"/>
    <lineage>
        <taxon>Eukaryota</taxon>
        <taxon>Metazoa</taxon>
        <taxon>Ecdysozoa</taxon>
        <taxon>Arthropoda</taxon>
        <taxon>Crustacea</taxon>
        <taxon>Multicrustacea</taxon>
        <taxon>Malacostraca</taxon>
        <taxon>Eumalacostraca</taxon>
        <taxon>Eucarida</taxon>
        <taxon>Decapoda</taxon>
        <taxon>Dendrobranchiata</taxon>
        <taxon>Penaeoidea</taxon>
        <taxon>Penaeidae</taxon>
        <taxon>Penaeus</taxon>
    </lineage>
</organism>
<proteinExistence type="predicted"/>
<sequence length="510" mass="56556">MSPSHEGLALPTGPREGRQSDSRYSLLFAVGCSSVSSLFLSTIFFPFLFHFFLSLLLLLLPFIYCRFFLFIAFCLSFVCLLFFPFLFRLLSLSDPYALCFFSSSSFPVCYFLLFSVSLLSLPPPPPSPHSLFFSSPSLSSSPPPPPYPRPFTSPLPLLLTHSLVIQFYQCIVWFSLTFPFITSSSSPTHHLPSSVLLHLLIFPFVFLLSTHYHFIVFYVFLISSFYHLLYILAPILFLSILQVIPFSSSVFFAPPLHPFCIPPPFVSFTSLPPSPLSPPPLSSPSLRLIPLSSLILPPSPSLCLIPLSFPFHTSPPPYLPLPFVLFPLFPFPTFSSSPISPFPLSHSPLFPLPHFLLLPYLPLHFTPSLSSLTAPLPPFYPSLPDAPRPFYVTSCSLPLSVHHPSPLFRFSHLSLSIPSFVPSHPLLLPLPSVSISPFPSLSLPYPLLPSLPYPLLPLSPLASNSPLSLPPPFPLPKLTNFQGFQEQPKSQPPLPTPPPKGLLPAPCPFP</sequence>
<feature type="transmembrane region" description="Helical" evidence="2">
    <location>
        <begin position="228"/>
        <end position="253"/>
    </location>
</feature>
<reference evidence="3 4" key="1">
    <citation type="submission" date="2018-04" db="EMBL/GenBank/DDBJ databases">
        <authorList>
            <person name="Zhang X."/>
            <person name="Yuan J."/>
            <person name="Li F."/>
            <person name="Xiang J."/>
        </authorList>
    </citation>
    <scope>NUCLEOTIDE SEQUENCE [LARGE SCALE GENOMIC DNA]</scope>
    <source>
        <tissue evidence="3">Muscle</tissue>
    </source>
</reference>
<feature type="transmembrane region" description="Helical" evidence="2">
    <location>
        <begin position="196"/>
        <end position="221"/>
    </location>
</feature>
<feature type="compositionally biased region" description="Pro residues" evidence="1">
    <location>
        <begin position="490"/>
        <end position="510"/>
    </location>
</feature>
<feature type="transmembrane region" description="Helical" evidence="2">
    <location>
        <begin position="67"/>
        <end position="89"/>
    </location>
</feature>
<evidence type="ECO:0000256" key="1">
    <source>
        <dbReference type="SAM" id="MobiDB-lite"/>
    </source>
</evidence>
<keyword evidence="2" id="KW-0472">Membrane</keyword>
<keyword evidence="4" id="KW-1185">Reference proteome</keyword>
<name>A0A423SUF4_PENVA</name>
<evidence type="ECO:0000313" key="3">
    <source>
        <dbReference type="EMBL" id="ROT67820.1"/>
    </source>
</evidence>
<dbReference type="AlphaFoldDB" id="A0A423SUF4"/>